<evidence type="ECO:0000313" key="4">
    <source>
        <dbReference type="EMBL" id="CAA2109109.1"/>
    </source>
</evidence>
<dbReference type="PROSITE" id="PS50977">
    <property type="entry name" value="HTH_TETR_2"/>
    <property type="match status" value="1"/>
</dbReference>
<feature type="domain" description="HTH tetR-type" evidence="3">
    <location>
        <begin position="36"/>
        <end position="96"/>
    </location>
</feature>
<gene>
    <name evidence="4" type="ORF">VVAX_05380</name>
</gene>
<dbReference type="EMBL" id="LR743508">
    <property type="protein sequence ID" value="CAA2109109.1"/>
    <property type="molecule type" value="Genomic_DNA"/>
</dbReference>
<evidence type="ECO:0000256" key="1">
    <source>
        <dbReference type="ARBA" id="ARBA00023125"/>
    </source>
</evidence>
<dbReference type="Gene3D" id="1.10.357.10">
    <property type="entry name" value="Tetracycline Repressor, domain 2"/>
    <property type="match status" value="1"/>
</dbReference>
<reference evidence="4" key="1">
    <citation type="submission" date="2019-12" db="EMBL/GenBank/DDBJ databases">
        <authorList>
            <person name="Cremers G."/>
        </authorList>
    </citation>
    <scope>NUCLEOTIDE SEQUENCE</scope>
    <source>
        <strain evidence="4">Vvax</strain>
    </source>
</reference>
<accession>A0A679JE70</accession>
<sequence>MFARLARAMARSYIRPMEGFDHRPDHRPEVAEKRRALMRARILEATARAFTGRVSATPGIEDIARAADISHGTFYRYFESLDEAVVAAGIAVSDELMIGILPFYDFLKEPWQRFSVGFRLYLVRSLEDPKRTEFLIRMDVWPHGSLVDKYMSADLQKGLDEGQFEIDNVEAATDFLKGASAGTIQAVRRGVAEPERYIDAAVGMGLRSLGCDVEACRKGVQFSRAHVAQLPARRPFSET</sequence>
<evidence type="ECO:0000256" key="2">
    <source>
        <dbReference type="PROSITE-ProRule" id="PRU00335"/>
    </source>
</evidence>
<name>A0A679JE70_VARPD</name>
<dbReference type="GO" id="GO:0003677">
    <property type="term" value="F:DNA binding"/>
    <property type="evidence" value="ECO:0007669"/>
    <property type="project" value="UniProtKB-UniRule"/>
</dbReference>
<dbReference type="InterPro" id="IPR009057">
    <property type="entry name" value="Homeodomain-like_sf"/>
</dbReference>
<dbReference type="Pfam" id="PF00440">
    <property type="entry name" value="TetR_N"/>
    <property type="match status" value="1"/>
</dbReference>
<dbReference type="AlphaFoldDB" id="A0A679JE70"/>
<dbReference type="SUPFAM" id="SSF46689">
    <property type="entry name" value="Homeodomain-like"/>
    <property type="match status" value="1"/>
</dbReference>
<protein>
    <recommendedName>
        <fullName evidence="3">HTH tetR-type domain-containing protein</fullName>
    </recommendedName>
</protein>
<organism evidence="4">
    <name type="scientific">Variovorax paradoxus</name>
    <dbReference type="NCBI Taxonomy" id="34073"/>
    <lineage>
        <taxon>Bacteria</taxon>
        <taxon>Pseudomonadati</taxon>
        <taxon>Pseudomonadota</taxon>
        <taxon>Betaproteobacteria</taxon>
        <taxon>Burkholderiales</taxon>
        <taxon>Comamonadaceae</taxon>
        <taxon>Variovorax</taxon>
    </lineage>
</organism>
<evidence type="ECO:0000259" key="3">
    <source>
        <dbReference type="PROSITE" id="PS50977"/>
    </source>
</evidence>
<keyword evidence="1 2" id="KW-0238">DNA-binding</keyword>
<proteinExistence type="predicted"/>
<dbReference type="InterPro" id="IPR001647">
    <property type="entry name" value="HTH_TetR"/>
</dbReference>
<feature type="DNA-binding region" description="H-T-H motif" evidence="2">
    <location>
        <begin position="59"/>
        <end position="78"/>
    </location>
</feature>